<feature type="region of interest" description="Disordered" evidence="1">
    <location>
        <begin position="127"/>
        <end position="157"/>
    </location>
</feature>
<organism evidence="2 3">
    <name type="scientific">Pseudomonas marginalis</name>
    <name type="common">Pseudomonas panacis</name>
    <dbReference type="NCBI Taxonomy" id="298"/>
    <lineage>
        <taxon>Bacteria</taxon>
        <taxon>Pseudomonadati</taxon>
        <taxon>Pseudomonadota</taxon>
        <taxon>Gammaproteobacteria</taxon>
        <taxon>Pseudomonadales</taxon>
        <taxon>Pseudomonadaceae</taxon>
        <taxon>Pseudomonas</taxon>
    </lineage>
</organism>
<reference evidence="2 3" key="1">
    <citation type="submission" date="2019-06" db="EMBL/GenBank/DDBJ databases">
        <title>Pseudomonas bimorpha sp. nov. isolated from bovine raw milk and skim milk concentrate.</title>
        <authorList>
            <person name="Hofmann K."/>
            <person name="Huptas C."/>
            <person name="Doll E."/>
            <person name="Scherer S."/>
            <person name="Wenning M."/>
        </authorList>
    </citation>
    <scope>NUCLEOTIDE SEQUENCE [LARGE SCALE GENOMIC DNA]</scope>
    <source>
        <strain evidence="2 3">DSM 13124</strain>
    </source>
</reference>
<dbReference type="Proteomes" id="UP000316123">
    <property type="component" value="Unassembled WGS sequence"/>
</dbReference>
<evidence type="ECO:0000256" key="1">
    <source>
        <dbReference type="SAM" id="MobiDB-lite"/>
    </source>
</evidence>
<gene>
    <name evidence="2" type="ORF">FIV41_18515</name>
</gene>
<protein>
    <submittedName>
        <fullName evidence="2">Uncharacterized protein</fullName>
    </submittedName>
</protein>
<evidence type="ECO:0000313" key="3">
    <source>
        <dbReference type="Proteomes" id="UP000316123"/>
    </source>
</evidence>
<dbReference type="RefSeq" id="WP_143045123.1">
    <property type="nucleotide sequence ID" value="NZ_FNSU01000003.1"/>
</dbReference>
<name>A0A9X9FWK0_PSEMA</name>
<accession>A0A9X9FWK0</accession>
<dbReference type="EMBL" id="VFEQ01000012">
    <property type="protein sequence ID" value="TWR57343.1"/>
    <property type="molecule type" value="Genomic_DNA"/>
</dbReference>
<proteinExistence type="predicted"/>
<evidence type="ECO:0000313" key="2">
    <source>
        <dbReference type="EMBL" id="TWR57343.1"/>
    </source>
</evidence>
<comment type="caution">
    <text evidence="2">The sequence shown here is derived from an EMBL/GenBank/DDBJ whole genome shotgun (WGS) entry which is preliminary data.</text>
</comment>
<sequence length="2185" mass="239480">MINVRPSHTPGFFIPKELNLPTKPAGSVTPQVIELFLKRLNDAQPMRASAQASDIPLPDRTRIEQLLRFAVTKEQPSLDEQISQLIKNTREPLADVALHNEVGQRLNQPSAINPQKTYAQLIQEILDGASPSAPNTYPAPPRLSRKRRDTSSTSAPRIAPVRQFAEALVENGDRQLAIGVANSLMRQRLAVEKGHSGDAEDKVTIPADSTFGHAWAELAEALHSEPFKSFAEARKLDLSQLTMTPEGRLIETGKEPPADFSLGNDARWAAASGAVLAAVKRIAGNTSLAVDFHGRNQASAFNVAAFYGLQLGQIESDHTLLAIGQLLSEGNFHAFNTTDPNYATVYAPVKQRQREASQRIMDLPPDQLKLRLEQFTPSSVEQKVQEADRALAQQCSQAMLKLTPQLRIEGDDFPPVLKEVPEYSTFYQVRKNLLDALTGSAFTTFAQEKNVEAGSVRIHPVTGELTGKVNGRDTLFVPNDLSGWGGVWAEIADAIRQMAAGAERPVRYPSPPSASLYEVMWFYKEEIPRQQNGLPALVSLLDRSIEMTGNNGFKAFTDPHADSTWYTAVRERQYAITQQLADTPTTGSELETLAAAVESGLSATVESAPSPQDALASAESALATATYRAMHGLKNNPAQASTRMIGPIPADSLLGQWRSYLDKAIKARGFTEWAEKHKVDLTSLRFDPDGEALIGKIDGVDRRFGAADFAKNHPEHFDVLAPVLSAARVFATPGRPFTLSQASSNTVPLDWVGRFYGITTQPGSQAFDTSMTQLDSMKMFPRSPDHPEQMVNWLNQQKTALGDSNDRYALINQLKQGNLSNDDTTRFIVDPASSHRPKGETTVQKFLADQGWFGATSAAQVDNLLLALQTPTPQAPTLGNNWGFLATDLPLSTAQREAVSRFVKQSIVPHPNLFSYLSAQTPQLSSSPARALEQLLSSDSALELATNLQTEMKGAVTSTSLKQWLLTAWVLELDPAAGTQRNRVAGYDFMQAQNWGRPAHEIRQGFALHLDQPGTGDVPSQKAMIAAHLLMSGAAPQFLVNDLPPSLVQGTPQWAMFHTAVNRIEQIAPGATRHMNFKQVMDYHKVKPLSSHEQLQLLRAQMNPLIDWGIINDIIGRNSNDEYTPELLQACIKALGEQTTAVAQAKRYIKDNPEPTRRALALENLEQKFGKGIPYEQRSLWRESDQLYGTLASVVEAYEAGQLGDTYKPTNLIDSLTSGSTTPAWEARDARIPIQAMHDQANQLPDVNTQYDAAIESDFVPRRAHSIVIIKDLLSRLPAEVRNHLANGRIEYYSVRESDTSIWQNLSAKTGKKGSHGLLIRATGHNGNITDVAVFPDAGTVKTMSKLPNPMPIGGTNKHFGKIYDGADEGPHELPLDFAAFDSAAAPRDGMISKVIVDRVTPSTLVNGELVNDGRATFGDTRSNAAPAFFNEQLEKIATICVDSHFLRKDEYKAINHGHNPLETEGPTFLERLNSLARMIPGVSSVEDLYEGNYAEAGRDLLFDALSIVVPGALGKVWSVAAEAFERAAVKFGETAVESAAERAVASMAVTDVTAANTAKSSGAVSRMQGSPLVEQTDGEWNMATDRADGALIQSGSAQQIRLTAVRQDGEWYAYDAKTMTAYGPALEGFVSDTSSVVRQETFSDGTQALVTEKPLAADAYTLPRSHGFDLVNEGKVYRYDTRTPGVLSDLESADHFKPLEGFEATCPAPPVALGRVRRGASDTCFSKEIEIVAETSRRDLQALEHQRLFPSTPGFLRRDQVVIFERRRYKVVDGDMGPQLVPMPQNKPIVYKSQISGSLKHDPNFGFSGAHASDSFAKETRVVKLNKISDDCNDKRELRGVIVERGASKTKYLVIEADTAEFYYTKLNDTSTGELTFNKCTPQDFPLVEGYRSAFGIRQTVNEAPFDANFIALPKLDSAFKELERSGFLKEDIDQLKASCKGLTHEQQREVIYQLQRTRAIGKPDIALRPNQVARVNPPRDFAGWTQGRKNEFYAVQAKNSVDRAMKATGLGPGNIIRSTADKARAEAANMTNEWLRRTVPEHALNRPSLILKAGAGNCGEMALLSKDIIEKSGGSAYEWKASDAHAFTVVGGPSTLPQGTVDFSEPAWADAWIVDAWADIVCPASQYTQKLSEVMKRWSRENLKILEGGKSIDPLDPTWLEKLIVKPKTPYSHGYIGGLAAQG</sequence>
<dbReference type="OrthoDB" id="5572038at2"/>